<protein>
    <submittedName>
        <fullName evidence="2">Uncharacterized protein</fullName>
    </submittedName>
</protein>
<dbReference type="InterPro" id="IPR011051">
    <property type="entry name" value="RmlC_Cupin_sf"/>
</dbReference>
<keyword evidence="3" id="KW-1185">Reference proteome</keyword>
<dbReference type="OrthoDB" id="504210at2759"/>
<dbReference type="AlphaFoldDB" id="A0A8H3HVT4"/>
<accession>A0A8H3HVT4</accession>
<comment type="caution">
    <text evidence="2">The sequence shown here is derived from an EMBL/GenBank/DDBJ whole genome shotgun (WGS) entry which is preliminary data.</text>
</comment>
<dbReference type="Gene3D" id="2.60.120.10">
    <property type="entry name" value="Jelly Rolls"/>
    <property type="match status" value="1"/>
</dbReference>
<gene>
    <name evidence="2" type="ORF">IMSHALPRED_000067</name>
</gene>
<feature type="compositionally biased region" description="Low complexity" evidence="1">
    <location>
        <begin position="19"/>
        <end position="29"/>
    </location>
</feature>
<feature type="region of interest" description="Disordered" evidence="1">
    <location>
        <begin position="1"/>
        <end position="29"/>
    </location>
</feature>
<evidence type="ECO:0000313" key="3">
    <source>
        <dbReference type="Proteomes" id="UP000664534"/>
    </source>
</evidence>
<dbReference type="SUPFAM" id="SSF51182">
    <property type="entry name" value="RmlC-like cupins"/>
    <property type="match status" value="1"/>
</dbReference>
<sequence>MPLTETSHQSSFYRPPPTSTTFSFSPPTSLDSSTLPPTIVHIHVGSEFSTQNHWHVTHTEYIRVISGAALITVSGVSKIYTAKDGAAQVPRYARHEWMRFDRPTRLLSDGQREVQEGYFRQHGKEEIERLMGEDVVAEEWTDPADGQKEIFFRNLFSTLVETQYQSNTLWLGELWKTLQIMCVMWELDNYVVLVDFGGWRGGWRAWIEAAFTYAVMGCMTILARLCGCRAVNEQYTPTHLRERWECTSGK</sequence>
<evidence type="ECO:0000313" key="2">
    <source>
        <dbReference type="EMBL" id="CAF9904462.1"/>
    </source>
</evidence>
<reference evidence="2" key="1">
    <citation type="submission" date="2021-03" db="EMBL/GenBank/DDBJ databases">
        <authorList>
            <person name="Tagirdzhanova G."/>
        </authorList>
    </citation>
    <scope>NUCLEOTIDE SEQUENCE</scope>
</reference>
<dbReference type="InterPro" id="IPR014710">
    <property type="entry name" value="RmlC-like_jellyroll"/>
</dbReference>
<dbReference type="Proteomes" id="UP000664534">
    <property type="component" value="Unassembled WGS sequence"/>
</dbReference>
<name>A0A8H3HVT4_9LECA</name>
<evidence type="ECO:0000256" key="1">
    <source>
        <dbReference type="SAM" id="MobiDB-lite"/>
    </source>
</evidence>
<dbReference type="EMBL" id="CAJPDT010000001">
    <property type="protein sequence ID" value="CAF9904462.1"/>
    <property type="molecule type" value="Genomic_DNA"/>
</dbReference>
<proteinExistence type="predicted"/>
<feature type="compositionally biased region" description="Polar residues" evidence="1">
    <location>
        <begin position="1"/>
        <end position="12"/>
    </location>
</feature>
<organism evidence="2 3">
    <name type="scientific">Imshaugia aleurites</name>
    <dbReference type="NCBI Taxonomy" id="172621"/>
    <lineage>
        <taxon>Eukaryota</taxon>
        <taxon>Fungi</taxon>
        <taxon>Dikarya</taxon>
        <taxon>Ascomycota</taxon>
        <taxon>Pezizomycotina</taxon>
        <taxon>Lecanoromycetes</taxon>
        <taxon>OSLEUM clade</taxon>
        <taxon>Lecanoromycetidae</taxon>
        <taxon>Lecanorales</taxon>
        <taxon>Lecanorineae</taxon>
        <taxon>Parmeliaceae</taxon>
        <taxon>Imshaugia</taxon>
    </lineage>
</organism>